<dbReference type="EMBL" id="JAQNVG010000019">
    <property type="protein sequence ID" value="MDC2236649.1"/>
    <property type="molecule type" value="Genomic_DNA"/>
</dbReference>
<evidence type="ECO:0000313" key="2">
    <source>
        <dbReference type="Proteomes" id="UP001217776"/>
    </source>
</evidence>
<name>A0AAP3SDY2_BACT4</name>
<dbReference type="AlphaFoldDB" id="A0AAP3SDY2"/>
<sequence length="75" mass="8826">MGNKFVYILDLCLGCLNIIELTDEEQIESEQYDDFEDFLSTIEDKYGFKLSNCQWMVSDELKVYKYANGEEVYDA</sequence>
<proteinExistence type="predicted"/>
<accession>A0AAP3SDY2</accession>
<dbReference type="RefSeq" id="WP_195601138.1">
    <property type="nucleotide sequence ID" value="NZ_JADNKL010000035.1"/>
</dbReference>
<comment type="caution">
    <text evidence="1">The sequence shown here is derived from an EMBL/GenBank/DDBJ whole genome shotgun (WGS) entry which is preliminary data.</text>
</comment>
<dbReference type="Proteomes" id="UP001217776">
    <property type="component" value="Unassembled WGS sequence"/>
</dbReference>
<gene>
    <name evidence="1" type="ORF">PO127_12945</name>
</gene>
<organism evidence="1 2">
    <name type="scientific">Bacteroides thetaiotaomicron</name>
    <dbReference type="NCBI Taxonomy" id="818"/>
    <lineage>
        <taxon>Bacteria</taxon>
        <taxon>Pseudomonadati</taxon>
        <taxon>Bacteroidota</taxon>
        <taxon>Bacteroidia</taxon>
        <taxon>Bacteroidales</taxon>
        <taxon>Bacteroidaceae</taxon>
        <taxon>Bacteroides</taxon>
    </lineage>
</organism>
<reference evidence="1" key="1">
    <citation type="submission" date="2022-10" db="EMBL/GenBank/DDBJ databases">
        <title>Human gut microbiome strain richness.</title>
        <authorList>
            <person name="Chen-Liaw A."/>
        </authorList>
    </citation>
    <scope>NUCLEOTIDE SEQUENCE</scope>
    <source>
        <strain evidence="1">1001283st1_A3_1001283B150304_161114</strain>
    </source>
</reference>
<evidence type="ECO:0000313" key="1">
    <source>
        <dbReference type="EMBL" id="MDC2236649.1"/>
    </source>
</evidence>
<protein>
    <submittedName>
        <fullName evidence="1">Uncharacterized protein</fullName>
    </submittedName>
</protein>